<dbReference type="SUPFAM" id="SSF53474">
    <property type="entry name" value="alpha/beta-Hydrolases"/>
    <property type="match status" value="1"/>
</dbReference>
<dbReference type="Gene3D" id="3.40.50.1820">
    <property type="entry name" value="alpha/beta hydrolase"/>
    <property type="match status" value="1"/>
</dbReference>
<keyword evidence="3" id="KW-1185">Reference proteome</keyword>
<proteinExistence type="predicted"/>
<dbReference type="Proteomes" id="UP000192418">
    <property type="component" value="Unassembled WGS sequence"/>
</dbReference>
<protein>
    <submittedName>
        <fullName evidence="2">Pimeloyl-ACP methyl ester carboxylesterase</fullName>
    </submittedName>
</protein>
<evidence type="ECO:0000313" key="3">
    <source>
        <dbReference type="Proteomes" id="UP000192418"/>
    </source>
</evidence>
<name>A0A1W2BJI4_9BACT</name>
<accession>A0A1W2BJI4</accession>
<gene>
    <name evidence="2" type="ORF">SAMN02746065_108119</name>
</gene>
<evidence type="ECO:0000259" key="1">
    <source>
        <dbReference type="Pfam" id="PF00561"/>
    </source>
</evidence>
<evidence type="ECO:0000313" key="2">
    <source>
        <dbReference type="EMBL" id="SMC72678.1"/>
    </source>
</evidence>
<feature type="domain" description="AB hydrolase-1" evidence="1">
    <location>
        <begin position="40"/>
        <end position="147"/>
    </location>
</feature>
<dbReference type="PANTHER" id="PTHR43798:SF33">
    <property type="entry name" value="HYDROLASE, PUTATIVE (AFU_ORTHOLOGUE AFUA_2G14860)-RELATED"/>
    <property type="match status" value="1"/>
</dbReference>
<dbReference type="AlphaFoldDB" id="A0A1W2BJI4"/>
<dbReference type="PANTHER" id="PTHR43798">
    <property type="entry name" value="MONOACYLGLYCEROL LIPASE"/>
    <property type="match status" value="1"/>
</dbReference>
<dbReference type="InterPro" id="IPR000073">
    <property type="entry name" value="AB_hydrolase_1"/>
</dbReference>
<dbReference type="OrthoDB" id="9779853at2"/>
<dbReference type="EMBL" id="FWXY01000008">
    <property type="protein sequence ID" value="SMC72678.1"/>
    <property type="molecule type" value="Genomic_DNA"/>
</dbReference>
<dbReference type="InterPro" id="IPR050266">
    <property type="entry name" value="AB_hydrolase_sf"/>
</dbReference>
<sequence>MVDNAINIDSFYIYLNENRLFVRRFYHEIDENEKKLILRPVVVMLHEALGCVSMLRDIPETIAKLTGCDVLAYDRLGHGKSDCLPNSHVHEQYMFDEAWKFLPNVLDICGIQKALLWGHSDGGTMALLFAGRFTERVTGVITEAAHVFVDLLTIKGIETTIDAWKETDLKKKLEKYHGANINKIFNRWTKVWLSESFFSWNIEMYLADIKVPVLVIQGAVDQYGLPEQMYSIAEKVTGDSKMVLIPHCGHAPHIQARKVVLQEILDFTNKYYPFYL</sequence>
<dbReference type="STRING" id="1121400.SAMN02746065_108119"/>
<dbReference type="GO" id="GO:0016020">
    <property type="term" value="C:membrane"/>
    <property type="evidence" value="ECO:0007669"/>
    <property type="project" value="TreeGrafter"/>
</dbReference>
<reference evidence="2 3" key="1">
    <citation type="submission" date="2017-04" db="EMBL/GenBank/DDBJ databases">
        <authorList>
            <person name="Afonso C.L."/>
            <person name="Miller P.J."/>
            <person name="Scott M.A."/>
            <person name="Spackman E."/>
            <person name="Goraichik I."/>
            <person name="Dimitrov K.M."/>
            <person name="Suarez D.L."/>
            <person name="Swayne D.E."/>
        </authorList>
    </citation>
    <scope>NUCLEOTIDE SEQUENCE [LARGE SCALE GENOMIC DNA]</scope>
    <source>
        <strain evidence="2 3">DSM 3385</strain>
    </source>
</reference>
<dbReference type="Pfam" id="PF00561">
    <property type="entry name" value="Abhydrolase_1"/>
    <property type="match status" value="1"/>
</dbReference>
<organism evidence="2 3">
    <name type="scientific">Desulfocicer vacuolatum DSM 3385</name>
    <dbReference type="NCBI Taxonomy" id="1121400"/>
    <lineage>
        <taxon>Bacteria</taxon>
        <taxon>Pseudomonadati</taxon>
        <taxon>Thermodesulfobacteriota</taxon>
        <taxon>Desulfobacteria</taxon>
        <taxon>Desulfobacterales</taxon>
        <taxon>Desulfobacteraceae</taxon>
        <taxon>Desulfocicer</taxon>
    </lineage>
</organism>
<dbReference type="InterPro" id="IPR029058">
    <property type="entry name" value="AB_hydrolase_fold"/>
</dbReference>
<dbReference type="RefSeq" id="WP_084068639.1">
    <property type="nucleotide sequence ID" value="NZ_FWXY01000008.1"/>
</dbReference>